<dbReference type="Pfam" id="PF00005">
    <property type="entry name" value="ABC_tran"/>
    <property type="match status" value="2"/>
</dbReference>
<evidence type="ECO:0000259" key="13">
    <source>
        <dbReference type="PROSITE" id="PS50929"/>
    </source>
</evidence>
<feature type="transmembrane region" description="Helical" evidence="11">
    <location>
        <begin position="344"/>
        <end position="366"/>
    </location>
</feature>
<dbReference type="Pfam" id="PF24357">
    <property type="entry name" value="TMD0_ABC"/>
    <property type="match status" value="1"/>
</dbReference>
<evidence type="ECO:0000256" key="7">
    <source>
        <dbReference type="ARBA" id="ARBA00022840"/>
    </source>
</evidence>
<dbReference type="InterPro" id="IPR003439">
    <property type="entry name" value="ABC_transporter-like_ATP-bd"/>
</dbReference>
<feature type="transmembrane region" description="Helical" evidence="11">
    <location>
        <begin position="71"/>
        <end position="91"/>
    </location>
</feature>
<feature type="transmembrane region" description="Helical" evidence="11">
    <location>
        <begin position="977"/>
        <end position="1010"/>
    </location>
</feature>
<dbReference type="FunFam" id="1.20.1560.10:FF:000078">
    <property type="entry name" value="Unplaced genomic scaffold supercont1.1, whole genome shotgun sequence"/>
    <property type="match status" value="1"/>
</dbReference>
<feature type="transmembrane region" description="Helical" evidence="11">
    <location>
        <begin position="1085"/>
        <end position="1105"/>
    </location>
</feature>
<feature type="domain" description="ABC transporter" evidence="12">
    <location>
        <begin position="559"/>
        <end position="783"/>
    </location>
</feature>
<dbReference type="FunFam" id="3.40.50.300:FF:000450">
    <property type="entry name" value="ABC transporter C family member 2"/>
    <property type="match status" value="1"/>
</dbReference>
<dbReference type="InterPro" id="IPR011527">
    <property type="entry name" value="ABC1_TM_dom"/>
</dbReference>
<dbReference type="CDD" id="cd03250">
    <property type="entry name" value="ABCC_MRP_domain1"/>
    <property type="match status" value="1"/>
</dbReference>
<evidence type="ECO:0000256" key="3">
    <source>
        <dbReference type="ARBA" id="ARBA00022448"/>
    </source>
</evidence>
<keyword evidence="6" id="KW-0547">Nucleotide-binding</keyword>
<dbReference type="InterPro" id="IPR050173">
    <property type="entry name" value="ABC_transporter_C-like"/>
</dbReference>
<dbReference type="PROSITE" id="PS00211">
    <property type="entry name" value="ABC_TRANSPORTER_1"/>
    <property type="match status" value="2"/>
</dbReference>
<keyword evidence="5" id="KW-0677">Repeat</keyword>
<dbReference type="FunFam" id="3.40.50.300:FF:000565">
    <property type="entry name" value="ABC bile acid transporter"/>
    <property type="match status" value="1"/>
</dbReference>
<dbReference type="CDD" id="cd03244">
    <property type="entry name" value="ABCC_MRP_domain2"/>
    <property type="match status" value="1"/>
</dbReference>
<feature type="transmembrane region" description="Helical" evidence="11">
    <location>
        <begin position="130"/>
        <end position="148"/>
    </location>
</feature>
<keyword evidence="10 11" id="KW-0472">Membrane</keyword>
<dbReference type="SUPFAM" id="SSF52540">
    <property type="entry name" value="P-loop containing nucleoside triphosphate hydrolases"/>
    <property type="match status" value="2"/>
</dbReference>
<dbReference type="OrthoDB" id="6500128at2759"/>
<dbReference type="InterPro" id="IPR036640">
    <property type="entry name" value="ABC1_TM_sf"/>
</dbReference>
<comment type="subcellular location">
    <subcellularLocation>
        <location evidence="1">Vacuole membrane</location>
        <topology evidence="1">Multi-pass membrane protein</topology>
    </subcellularLocation>
</comment>
<dbReference type="InterPro" id="IPR017871">
    <property type="entry name" value="ABC_transporter-like_CS"/>
</dbReference>
<protein>
    <submittedName>
        <fullName evidence="14">1267_t:CDS:1</fullName>
    </submittedName>
</protein>
<sequence>MTNNEMFCHDKDGWGPWRLDKGVPDFTVCFEEGAIITPINLMLILLGFYEIHRYSKKHAVLPHRALKNWHYISITITMYMLIFLSIMSLLHTLLSQWIFLDIVIISSLINICAMIMAFSIHNKSYTYSHVSSSLLLLYWLFYSAAHAIRLRTLINTTSNLLYFSMFLTSMILILVVFVLELLPKPKNDYELIDDDENVIIQIIKNQQIYFQGPSLLRACAFTFGGPFLFAAVFKALQDLLNFVQPVLLRELMIFVNSQGDEATKQPPYRGYTIAILMFVTAIFQTMFLHQYFQLCFVTGMRIRAGLVTAIYKKSLKLSNSSRQKSTVGEIVNHMSVDAQKLMDLCTYLHIAWSGPLQITLALYFLYKTMGVSSFAGVCVMIMMIPINAFIARKMRTLQKKQMKNKDDRIRLMNEILNGIKVIKLYAWESAFLKKIFHVRNDLELETLKKLGYLTSAQTFTWSSTPFLVAFSTFAVYVMISDTPLNAQLVFVALALFNILQFPLAVFPNVIASGVEARVSSKRLEKFLQAEELDPKAVIRQDYRVRNSDQPIQSADVELVSIKDGVFKWNRFNGVILKNIDLSVKKGELTAIVGRVGAGKTSLMSSLLGEMEKMQGEVVVRGHVAYVPQTPWIMNATLRDNITFGYKFEPEFYNEVIEACSLKSDIAILPGGDLTEIGEKGINLSGGQKARVALARAVYARADIYMFDDTLSAVDAHVGKHIFDNVVGPNGLLSTKARIFITHGIHYLSQTDSVVMIRDGQIIEQGHFDSLMKLKSELFNLITEFGQQESTVDSEEVVSSPTTLETYDIDKANIGQESEETASRPRERRVSVASLHRRPSLITVRNGRKQGEEIGKDGLMTKEDMVKGKVAWKVYSDYIKSCGIGAVIFYLFILVISVGLSVSNNEDVLLYLAIYGMIGFSYSIMTIIQTIVLLVLCTIRAARKLHQELLYGIIRSPMSFFDIYTIDEVLPRTFAGYFRTLFSVIATIVVISFSTPLFVFVIIPMIFMYNYIQTYYLSTSRELKRLDSVTRSPIYAHFQETLGGVSTIRAYQQANRFIEENEVRLDTNQRAYFPSISCNRWLAVRLEFLGSIIIFGAAILAVITVLTTGNIDAGLVGLSVSYALSVTQALNWAVRQFCEIETNVVSVERVKEYIDLPSEAPVVIPDNRPDPTWPQNGLIQYQNYSTRYRPELELVLKGVSFVIKPKEKVGIVGRTGAGKSSLTLSLFRLIEAVDGAIVMDGLDISKIGLDDLRSRLTIIPQDPILFEGTITFNLDPFEAHEEVEIWQALQSAHLKEYVLNMEGKLQAQVLEGGVNFSQGQRQLLCLARALLRRSNVIVLDEATASVDVETDFQIQNTIRTEFNWATLLCIAHRLRTIIDYDRVLVLGNVAEFDTPYNLLQNSNSLFYKLCEQSNEFEFLKELATKKASNVNDA</sequence>
<feature type="domain" description="ABC transmembrane type-1" evidence="13">
    <location>
        <begin position="882"/>
        <end position="1141"/>
    </location>
</feature>
<dbReference type="PROSITE" id="PS50929">
    <property type="entry name" value="ABC_TM1F"/>
    <property type="match status" value="2"/>
</dbReference>
<dbReference type="InterPro" id="IPR056227">
    <property type="entry name" value="TMD0_ABC"/>
</dbReference>
<name>A0A9N9BUB0_9GLOM</name>
<accession>A0A9N9BUB0</accession>
<evidence type="ECO:0000256" key="6">
    <source>
        <dbReference type="ARBA" id="ARBA00022741"/>
    </source>
</evidence>
<keyword evidence="8" id="KW-1278">Translocase</keyword>
<evidence type="ECO:0000256" key="2">
    <source>
        <dbReference type="ARBA" id="ARBA00009726"/>
    </source>
</evidence>
<feature type="transmembrane region" description="Helical" evidence="11">
    <location>
        <begin position="33"/>
        <end position="51"/>
    </location>
</feature>
<dbReference type="Pfam" id="PF00664">
    <property type="entry name" value="ABC_membrane"/>
    <property type="match status" value="2"/>
</dbReference>
<dbReference type="PANTHER" id="PTHR24223:SF443">
    <property type="entry name" value="MULTIDRUG-RESISTANCE LIKE PROTEIN 1, ISOFORM I"/>
    <property type="match status" value="1"/>
</dbReference>
<evidence type="ECO:0000256" key="5">
    <source>
        <dbReference type="ARBA" id="ARBA00022737"/>
    </source>
</evidence>
<dbReference type="SUPFAM" id="SSF90123">
    <property type="entry name" value="ABC transporter transmembrane region"/>
    <property type="match status" value="2"/>
</dbReference>
<reference evidence="14" key="1">
    <citation type="submission" date="2021-06" db="EMBL/GenBank/DDBJ databases">
        <authorList>
            <person name="Kallberg Y."/>
            <person name="Tangrot J."/>
            <person name="Rosling A."/>
        </authorList>
    </citation>
    <scope>NUCLEOTIDE SEQUENCE</scope>
    <source>
        <strain evidence="14">UK204</strain>
    </source>
</reference>
<comment type="caution">
    <text evidence="14">The sequence shown here is derived from an EMBL/GenBank/DDBJ whole genome shotgun (WGS) entry which is preliminary data.</text>
</comment>
<feature type="transmembrane region" description="Helical" evidence="11">
    <location>
        <begin position="485"/>
        <end position="511"/>
    </location>
</feature>
<evidence type="ECO:0000313" key="15">
    <source>
        <dbReference type="Proteomes" id="UP000789570"/>
    </source>
</evidence>
<feature type="transmembrane region" description="Helical" evidence="11">
    <location>
        <begin position="948"/>
        <end position="965"/>
    </location>
</feature>
<feature type="transmembrane region" description="Helical" evidence="11">
    <location>
        <begin position="160"/>
        <end position="182"/>
    </location>
</feature>
<dbReference type="PANTHER" id="PTHR24223">
    <property type="entry name" value="ATP-BINDING CASSETTE SUB-FAMILY C"/>
    <property type="match status" value="1"/>
</dbReference>
<gene>
    <name evidence="14" type="ORF">FCALED_LOCUS7418</name>
</gene>
<dbReference type="CDD" id="cd18595">
    <property type="entry name" value="ABC_6TM_MRP1_2_3_6_D1_like"/>
    <property type="match status" value="1"/>
</dbReference>
<feature type="domain" description="ABC transporter" evidence="12">
    <location>
        <begin position="1178"/>
        <end position="1410"/>
    </location>
</feature>
<keyword evidence="9 11" id="KW-1133">Transmembrane helix</keyword>
<feature type="transmembrane region" description="Helical" evidence="11">
    <location>
        <begin position="97"/>
        <end position="118"/>
    </location>
</feature>
<dbReference type="PROSITE" id="PS50893">
    <property type="entry name" value="ABC_TRANSPORTER_2"/>
    <property type="match status" value="2"/>
</dbReference>
<dbReference type="Gene3D" id="3.40.50.300">
    <property type="entry name" value="P-loop containing nucleotide triphosphate hydrolases"/>
    <property type="match status" value="2"/>
</dbReference>
<dbReference type="GO" id="GO:0000329">
    <property type="term" value="C:fungal-type vacuole membrane"/>
    <property type="evidence" value="ECO:0007669"/>
    <property type="project" value="UniProtKB-ARBA"/>
</dbReference>
<evidence type="ECO:0000256" key="8">
    <source>
        <dbReference type="ARBA" id="ARBA00022967"/>
    </source>
</evidence>
<dbReference type="InterPro" id="IPR003593">
    <property type="entry name" value="AAA+_ATPase"/>
</dbReference>
<feature type="transmembrane region" description="Helical" evidence="11">
    <location>
        <begin position="458"/>
        <end position="479"/>
    </location>
</feature>
<dbReference type="FunFam" id="1.20.1560.10:FF:000010">
    <property type="entry name" value="Multidrug resistance-associated ABC transporter"/>
    <property type="match status" value="1"/>
</dbReference>
<proteinExistence type="inferred from homology"/>
<evidence type="ECO:0000256" key="9">
    <source>
        <dbReference type="ARBA" id="ARBA00022989"/>
    </source>
</evidence>
<keyword evidence="4 11" id="KW-0812">Transmembrane</keyword>
<feature type="transmembrane region" description="Helical" evidence="11">
    <location>
        <begin position="372"/>
        <end position="391"/>
    </location>
</feature>
<evidence type="ECO:0000313" key="14">
    <source>
        <dbReference type="EMBL" id="CAG8577487.1"/>
    </source>
</evidence>
<dbReference type="GO" id="GO:0140359">
    <property type="term" value="F:ABC-type transporter activity"/>
    <property type="evidence" value="ECO:0007669"/>
    <property type="project" value="InterPro"/>
</dbReference>
<feature type="transmembrane region" description="Helical" evidence="11">
    <location>
        <begin position="881"/>
        <end position="901"/>
    </location>
</feature>
<evidence type="ECO:0000256" key="10">
    <source>
        <dbReference type="ARBA" id="ARBA00023136"/>
    </source>
</evidence>
<dbReference type="GO" id="GO:0005524">
    <property type="term" value="F:ATP binding"/>
    <property type="evidence" value="ECO:0007669"/>
    <property type="project" value="UniProtKB-KW"/>
</dbReference>
<dbReference type="Proteomes" id="UP000789570">
    <property type="component" value="Unassembled WGS sequence"/>
</dbReference>
<feature type="transmembrane region" description="Helical" evidence="11">
    <location>
        <begin position="907"/>
        <end position="936"/>
    </location>
</feature>
<evidence type="ECO:0000256" key="4">
    <source>
        <dbReference type="ARBA" id="ARBA00022692"/>
    </source>
</evidence>
<keyword evidence="7" id="KW-0067">ATP-binding</keyword>
<dbReference type="GO" id="GO:0016887">
    <property type="term" value="F:ATP hydrolysis activity"/>
    <property type="evidence" value="ECO:0007669"/>
    <property type="project" value="InterPro"/>
</dbReference>
<feature type="transmembrane region" description="Helical" evidence="11">
    <location>
        <begin position="214"/>
        <end position="233"/>
    </location>
</feature>
<evidence type="ECO:0000259" key="12">
    <source>
        <dbReference type="PROSITE" id="PS50893"/>
    </source>
</evidence>
<evidence type="ECO:0000256" key="11">
    <source>
        <dbReference type="SAM" id="Phobius"/>
    </source>
</evidence>
<dbReference type="InterPro" id="IPR027417">
    <property type="entry name" value="P-loop_NTPase"/>
</dbReference>
<feature type="domain" description="ABC transmembrane type-1" evidence="13">
    <location>
        <begin position="228"/>
        <end position="515"/>
    </location>
</feature>
<dbReference type="Gene3D" id="1.20.1560.10">
    <property type="entry name" value="ABC transporter type 1, transmembrane domain"/>
    <property type="match status" value="2"/>
</dbReference>
<comment type="similarity">
    <text evidence="2">Belongs to the ABC transporter superfamily. ABCC family. Conjugate transporter (TC 3.A.1.208) subfamily.</text>
</comment>
<dbReference type="CDD" id="cd18603">
    <property type="entry name" value="ABC_6TM_MRP1_2_3_6_D2_like"/>
    <property type="match status" value="1"/>
</dbReference>
<feature type="transmembrane region" description="Helical" evidence="11">
    <location>
        <begin position="268"/>
        <end position="285"/>
    </location>
</feature>
<keyword evidence="3" id="KW-0813">Transport</keyword>
<keyword evidence="15" id="KW-1185">Reference proteome</keyword>
<organism evidence="14 15">
    <name type="scientific">Funneliformis caledonium</name>
    <dbReference type="NCBI Taxonomy" id="1117310"/>
    <lineage>
        <taxon>Eukaryota</taxon>
        <taxon>Fungi</taxon>
        <taxon>Fungi incertae sedis</taxon>
        <taxon>Mucoromycota</taxon>
        <taxon>Glomeromycotina</taxon>
        <taxon>Glomeromycetes</taxon>
        <taxon>Glomerales</taxon>
        <taxon>Glomeraceae</taxon>
        <taxon>Funneliformis</taxon>
    </lineage>
</organism>
<dbReference type="SMART" id="SM00382">
    <property type="entry name" value="AAA"/>
    <property type="match status" value="2"/>
</dbReference>
<dbReference type="EMBL" id="CAJVPQ010001960">
    <property type="protein sequence ID" value="CAG8577487.1"/>
    <property type="molecule type" value="Genomic_DNA"/>
</dbReference>
<evidence type="ECO:0000256" key="1">
    <source>
        <dbReference type="ARBA" id="ARBA00004128"/>
    </source>
</evidence>